<feature type="signal peptide" evidence="1">
    <location>
        <begin position="1"/>
        <end position="25"/>
    </location>
</feature>
<dbReference type="EMBL" id="JACEOL010000003">
    <property type="protein sequence ID" value="MBA4600984.1"/>
    <property type="molecule type" value="Genomic_DNA"/>
</dbReference>
<protein>
    <submittedName>
        <fullName evidence="2">Uncharacterized protein</fullName>
    </submittedName>
</protein>
<dbReference type="AlphaFoldDB" id="A0A7W1XPN9"/>
<evidence type="ECO:0000313" key="3">
    <source>
        <dbReference type="Proteomes" id="UP000538292"/>
    </source>
</evidence>
<dbReference type="Proteomes" id="UP000538292">
    <property type="component" value="Unassembled WGS sequence"/>
</dbReference>
<reference evidence="2 3" key="1">
    <citation type="submission" date="2020-07" db="EMBL/GenBank/DDBJ databases">
        <title>Thermoactinomyces phylogeny.</title>
        <authorList>
            <person name="Dunlap C."/>
        </authorList>
    </citation>
    <scope>NUCLEOTIDE SEQUENCE [LARGE SCALE GENOMIC DNA]</scope>
    <source>
        <strain evidence="2 3">AMNI-1</strain>
    </source>
</reference>
<feature type="chain" id="PRO_5030617861" evidence="1">
    <location>
        <begin position="26"/>
        <end position="154"/>
    </location>
</feature>
<proteinExistence type="predicted"/>
<comment type="caution">
    <text evidence="2">The sequence shown here is derived from an EMBL/GenBank/DDBJ whole genome shotgun (WGS) entry which is preliminary data.</text>
</comment>
<keyword evidence="1" id="KW-0732">Signal</keyword>
<dbReference type="RefSeq" id="WP_181737017.1">
    <property type="nucleotide sequence ID" value="NZ_JACEOL010000003.1"/>
</dbReference>
<evidence type="ECO:0000256" key="1">
    <source>
        <dbReference type="SAM" id="SignalP"/>
    </source>
</evidence>
<organism evidence="2 3">
    <name type="scientific">Thermoactinomyces mirandus</name>
    <dbReference type="NCBI Taxonomy" id="2756294"/>
    <lineage>
        <taxon>Bacteria</taxon>
        <taxon>Bacillati</taxon>
        <taxon>Bacillota</taxon>
        <taxon>Bacilli</taxon>
        <taxon>Bacillales</taxon>
        <taxon>Thermoactinomycetaceae</taxon>
        <taxon>Thermoactinomyces</taxon>
    </lineage>
</organism>
<name>A0A7W1XPN9_9BACL</name>
<evidence type="ECO:0000313" key="2">
    <source>
        <dbReference type="EMBL" id="MBA4600984.1"/>
    </source>
</evidence>
<accession>A0A7W1XPN9</accession>
<keyword evidence="3" id="KW-1185">Reference proteome</keyword>
<gene>
    <name evidence="2" type="ORF">H2C83_01300</name>
</gene>
<sequence>MKRLLHPAFAFMLVMAAFFVHPAFAATKLAGKDLYPADQYADTVVTVSATVAEIRGYDSDYEHQHILVDDIDVLEIDNGHASIIPNRAFVSIRMDERGIEGPIPGLRPGEPIVIRGEFIPEDEAYKTPYNCCDAVIHFTHDPVGYVRYDGVTYR</sequence>